<feature type="domain" description="HpcH/HpaI aldolase/citrate lyase" evidence="4">
    <location>
        <begin position="24"/>
        <end position="237"/>
    </location>
</feature>
<evidence type="ECO:0000256" key="1">
    <source>
        <dbReference type="ARBA" id="ARBA00005568"/>
    </source>
</evidence>
<evidence type="ECO:0000313" key="5">
    <source>
        <dbReference type="EMBL" id="QTA85486.1"/>
    </source>
</evidence>
<keyword evidence="6" id="KW-1185">Reference proteome</keyword>
<dbReference type="InterPro" id="IPR005000">
    <property type="entry name" value="Aldolase/citrate-lyase_domain"/>
</dbReference>
<keyword evidence="2" id="KW-0479">Metal-binding</keyword>
<proteinExistence type="inferred from homology"/>
<gene>
    <name evidence="5" type="ORF">dnm_014970</name>
</gene>
<dbReference type="InterPro" id="IPR015813">
    <property type="entry name" value="Pyrv/PenolPyrv_kinase-like_dom"/>
</dbReference>
<dbReference type="PANTHER" id="PTHR30502:SF0">
    <property type="entry name" value="PHOSPHOENOLPYRUVATE CARBOXYLASE FAMILY PROTEIN"/>
    <property type="match status" value="1"/>
</dbReference>
<dbReference type="Pfam" id="PF03328">
    <property type="entry name" value="HpcH_HpaI"/>
    <property type="match status" value="1"/>
</dbReference>
<reference evidence="5" key="1">
    <citation type="journal article" date="2021" name="Microb. Physiol.">
        <title>Proteogenomic Insights into the Physiology of Marine, Sulfate-Reducing, Filamentous Desulfonema limicola and Desulfonema magnum.</title>
        <authorList>
            <person name="Schnaars V."/>
            <person name="Wohlbrand L."/>
            <person name="Scheve S."/>
            <person name="Hinrichs C."/>
            <person name="Reinhardt R."/>
            <person name="Rabus R."/>
        </authorList>
    </citation>
    <scope>NUCLEOTIDE SEQUENCE</scope>
    <source>
        <strain evidence="5">4be13</strain>
    </source>
</reference>
<dbReference type="GO" id="GO:0005737">
    <property type="term" value="C:cytoplasm"/>
    <property type="evidence" value="ECO:0007669"/>
    <property type="project" value="TreeGrafter"/>
</dbReference>
<dbReference type="KEGG" id="dmm:dnm_014970"/>
<sequence length="249" mass="26917">MNGSVRNRIIRGDLLIGAIITLPSTELAEIFCMSGFDWLFVDIEHSALTIRDAQLILQAVTPKFPCLIRVPSNDEVWIKKSLDIGASGIIIPQIRSAGDARQAVRLCKYPPEGSRGVGVARAQGYGGNFQKYVASANDETVVIIQIEHKDAVDDIENIVRVSGIDCLFVGPYDLSASMGKMGLTTDPAVQKAISHVKKYADQAKIPLGIFGATAEVLKPYIQSGYTLIAVCIDTMLIEKAAKNIVASLK</sequence>
<dbReference type="GO" id="GO:0016832">
    <property type="term" value="F:aldehyde-lyase activity"/>
    <property type="evidence" value="ECO:0007669"/>
    <property type="project" value="TreeGrafter"/>
</dbReference>
<keyword evidence="3" id="KW-0456">Lyase</keyword>
<dbReference type="InterPro" id="IPR040442">
    <property type="entry name" value="Pyrv_kinase-like_dom_sf"/>
</dbReference>
<dbReference type="SUPFAM" id="SSF51621">
    <property type="entry name" value="Phosphoenolpyruvate/pyruvate domain"/>
    <property type="match status" value="1"/>
</dbReference>
<name>A0A975BHD9_9BACT</name>
<accession>A0A975BHD9</accession>
<evidence type="ECO:0000259" key="4">
    <source>
        <dbReference type="Pfam" id="PF03328"/>
    </source>
</evidence>
<dbReference type="Proteomes" id="UP000663722">
    <property type="component" value="Chromosome"/>
</dbReference>
<dbReference type="GO" id="GO:0046872">
    <property type="term" value="F:metal ion binding"/>
    <property type="evidence" value="ECO:0007669"/>
    <property type="project" value="UniProtKB-KW"/>
</dbReference>
<evidence type="ECO:0000256" key="2">
    <source>
        <dbReference type="ARBA" id="ARBA00022723"/>
    </source>
</evidence>
<dbReference type="InterPro" id="IPR050251">
    <property type="entry name" value="HpcH-HpaI_aldolase"/>
</dbReference>
<dbReference type="PANTHER" id="PTHR30502">
    <property type="entry name" value="2-KETO-3-DEOXY-L-RHAMNONATE ALDOLASE"/>
    <property type="match status" value="1"/>
</dbReference>
<comment type="similarity">
    <text evidence="1">Belongs to the HpcH/HpaI aldolase family.</text>
</comment>
<organism evidence="5 6">
    <name type="scientific">Desulfonema magnum</name>
    <dbReference type="NCBI Taxonomy" id="45655"/>
    <lineage>
        <taxon>Bacteria</taxon>
        <taxon>Pseudomonadati</taxon>
        <taxon>Thermodesulfobacteriota</taxon>
        <taxon>Desulfobacteria</taxon>
        <taxon>Desulfobacterales</taxon>
        <taxon>Desulfococcaceae</taxon>
        <taxon>Desulfonema</taxon>
    </lineage>
</organism>
<evidence type="ECO:0000313" key="6">
    <source>
        <dbReference type="Proteomes" id="UP000663722"/>
    </source>
</evidence>
<dbReference type="AlphaFoldDB" id="A0A975BHD9"/>
<evidence type="ECO:0000256" key="3">
    <source>
        <dbReference type="ARBA" id="ARBA00023239"/>
    </source>
</evidence>
<dbReference type="EMBL" id="CP061800">
    <property type="protein sequence ID" value="QTA85486.1"/>
    <property type="molecule type" value="Genomic_DNA"/>
</dbReference>
<dbReference type="Gene3D" id="3.20.20.60">
    <property type="entry name" value="Phosphoenolpyruvate-binding domains"/>
    <property type="match status" value="1"/>
</dbReference>
<protein>
    <submittedName>
        <fullName evidence="5">Aldolase domain-containing protein</fullName>
    </submittedName>
</protein>
<dbReference type="RefSeq" id="WP_207681528.1">
    <property type="nucleotide sequence ID" value="NZ_CP061800.1"/>
</dbReference>